<dbReference type="AlphaFoldDB" id="A0A9P6JGT3"/>
<evidence type="ECO:0000313" key="3">
    <source>
        <dbReference type="Proteomes" id="UP000738359"/>
    </source>
</evidence>
<feature type="transmembrane region" description="Helical" evidence="1">
    <location>
        <begin position="259"/>
        <end position="277"/>
    </location>
</feature>
<feature type="transmembrane region" description="Helical" evidence="1">
    <location>
        <begin position="159"/>
        <end position="180"/>
    </location>
</feature>
<feature type="transmembrane region" description="Helical" evidence="1">
    <location>
        <begin position="111"/>
        <end position="139"/>
    </location>
</feature>
<accession>A0A9P6JGT3</accession>
<protein>
    <submittedName>
        <fullName evidence="2">Uncharacterized protein</fullName>
    </submittedName>
</protein>
<feature type="transmembrane region" description="Helical" evidence="1">
    <location>
        <begin position="289"/>
        <end position="308"/>
    </location>
</feature>
<keyword evidence="1" id="KW-0812">Transmembrane</keyword>
<reference evidence="2" key="1">
    <citation type="journal article" date="2020" name="Fungal Divers.">
        <title>Resolving the Mortierellaceae phylogeny through synthesis of multi-gene phylogenetics and phylogenomics.</title>
        <authorList>
            <person name="Vandepol N."/>
            <person name="Liber J."/>
            <person name="Desiro A."/>
            <person name="Na H."/>
            <person name="Kennedy M."/>
            <person name="Barry K."/>
            <person name="Grigoriev I.V."/>
            <person name="Miller A.N."/>
            <person name="O'Donnell K."/>
            <person name="Stajich J.E."/>
            <person name="Bonito G."/>
        </authorList>
    </citation>
    <scope>NUCLEOTIDE SEQUENCE</scope>
    <source>
        <strain evidence="2">CK1249</strain>
    </source>
</reference>
<gene>
    <name evidence="2" type="ORF">BGZ70_004536</name>
</gene>
<keyword evidence="3" id="KW-1185">Reference proteome</keyword>
<keyword evidence="1" id="KW-1133">Transmembrane helix</keyword>
<evidence type="ECO:0000256" key="1">
    <source>
        <dbReference type="SAM" id="Phobius"/>
    </source>
</evidence>
<dbReference type="EMBL" id="JAAAHY010000024">
    <property type="protein sequence ID" value="KAF9968376.1"/>
    <property type="molecule type" value="Genomic_DNA"/>
</dbReference>
<comment type="caution">
    <text evidence="2">The sequence shown here is derived from an EMBL/GenBank/DDBJ whole genome shotgun (WGS) entry which is preliminary data.</text>
</comment>
<feature type="transmembrane region" description="Helical" evidence="1">
    <location>
        <begin position="7"/>
        <end position="28"/>
    </location>
</feature>
<keyword evidence="1" id="KW-0472">Membrane</keyword>
<sequence>MLLEHRLARVTLGVVSVLTGVAVLATILQSTPSYLQPLTKRCLAPVLAPEDSHISFPGLDRLICILVPFFVDCSRTDYGRLTVQLLMSFVGPITLLQLVEASRVGNRWSMLACMPFATLFSWSTGIGIYLPIFFVPLMIQARSRVESSVSGSAVPLARVYAILIACALNLLSLWSIYTILTGVLDATVVPVPKTERGQADQELRARHLLRDSFLILVGMTTYTHVMTLKGFWQGATPVDHLAQAFDHGFRLEHDYYAPAYFLFWDFIGAVCGSFFWILSDAETLHEPALFLAISPILSPGSALMLYAARREQRMMDAIAASNKQKVE</sequence>
<evidence type="ECO:0000313" key="2">
    <source>
        <dbReference type="EMBL" id="KAF9968376.1"/>
    </source>
</evidence>
<dbReference type="OrthoDB" id="2331972at2759"/>
<proteinExistence type="predicted"/>
<name>A0A9P6JGT3_MORAP</name>
<organism evidence="2 3">
    <name type="scientific">Mortierella alpina</name>
    <name type="common">Oleaginous fungus</name>
    <name type="synonym">Mortierella renispora</name>
    <dbReference type="NCBI Taxonomy" id="64518"/>
    <lineage>
        <taxon>Eukaryota</taxon>
        <taxon>Fungi</taxon>
        <taxon>Fungi incertae sedis</taxon>
        <taxon>Mucoromycota</taxon>
        <taxon>Mortierellomycotina</taxon>
        <taxon>Mortierellomycetes</taxon>
        <taxon>Mortierellales</taxon>
        <taxon>Mortierellaceae</taxon>
        <taxon>Mortierella</taxon>
    </lineage>
</organism>
<dbReference type="Proteomes" id="UP000738359">
    <property type="component" value="Unassembled WGS sequence"/>
</dbReference>